<dbReference type="EMBL" id="CP071090">
    <property type="protein sequence ID" value="QSQ22766.1"/>
    <property type="molecule type" value="Genomic_DNA"/>
</dbReference>
<evidence type="ECO:0000313" key="1">
    <source>
        <dbReference type="EMBL" id="QSQ22766.1"/>
    </source>
</evidence>
<sequence>MLTIDTLHLQLPAGFERRADAIARLVARELSRAPVVAEGEHRLPQAHLALQLDPKLPDAEVASRIATALVSHVRGAVEAGRAGEEGGRGW</sequence>
<reference evidence="1 2" key="1">
    <citation type="submission" date="2021-02" db="EMBL/GenBank/DDBJ databases">
        <title>De Novo genome assembly of isolated myxobacteria.</title>
        <authorList>
            <person name="Stevens D.C."/>
        </authorList>
    </citation>
    <scope>NUCLEOTIDE SEQUENCE [LARGE SCALE GENOMIC DNA]</scope>
    <source>
        <strain evidence="2">SCPEA02</strain>
    </source>
</reference>
<dbReference type="RefSeq" id="WP_206724342.1">
    <property type="nucleotide sequence ID" value="NZ_CP071090.1"/>
</dbReference>
<organism evidence="1 2">
    <name type="scientific">Pyxidicoccus parkwayensis</name>
    <dbReference type="NCBI Taxonomy" id="2813578"/>
    <lineage>
        <taxon>Bacteria</taxon>
        <taxon>Pseudomonadati</taxon>
        <taxon>Myxococcota</taxon>
        <taxon>Myxococcia</taxon>
        <taxon>Myxococcales</taxon>
        <taxon>Cystobacterineae</taxon>
        <taxon>Myxococcaceae</taxon>
        <taxon>Pyxidicoccus</taxon>
    </lineage>
</organism>
<accession>A0ABX7NV25</accession>
<protein>
    <submittedName>
        <fullName evidence="1">Uncharacterized protein</fullName>
    </submittedName>
</protein>
<evidence type="ECO:0000313" key="2">
    <source>
        <dbReference type="Proteomes" id="UP000662747"/>
    </source>
</evidence>
<proteinExistence type="predicted"/>
<gene>
    <name evidence="1" type="ORF">JY651_48035</name>
</gene>
<name>A0ABX7NV25_9BACT</name>
<dbReference type="Proteomes" id="UP000662747">
    <property type="component" value="Chromosome"/>
</dbReference>
<keyword evidence="2" id="KW-1185">Reference proteome</keyword>